<organism evidence="8">
    <name type="scientific">Palmaria palmata</name>
    <name type="common">Dulse</name>
    <name type="synonym">Rhodymenia palmata</name>
    <dbReference type="NCBI Taxonomy" id="2822"/>
    <lineage>
        <taxon>Eukaryota</taxon>
        <taxon>Rhodophyta</taxon>
        <taxon>Florideophyceae</taxon>
        <taxon>Nemaliophycidae</taxon>
        <taxon>Palmariales</taxon>
        <taxon>Palmariaceae</taxon>
        <taxon>Palmaria</taxon>
    </lineage>
</organism>
<geneLocation type="plastid" evidence="8"/>
<dbReference type="GO" id="GO:0005840">
    <property type="term" value="C:ribosome"/>
    <property type="evidence" value="ECO:0007669"/>
    <property type="project" value="UniProtKB-KW"/>
</dbReference>
<dbReference type="RefSeq" id="YP_009294353.1">
    <property type="nucleotide sequence ID" value="NC_031147.1"/>
</dbReference>
<evidence type="ECO:0000256" key="1">
    <source>
        <dbReference type="ARBA" id="ARBA00010605"/>
    </source>
</evidence>
<evidence type="ECO:0000256" key="5">
    <source>
        <dbReference type="ARBA" id="ARBA00023274"/>
    </source>
</evidence>
<sequence>MPNKNIQLILNKTTANLGSEGEIINVSKGYARNYLLPYKVAEPLTKSRLQYAQKIEAQKVRVREENILQMTKLKNDLESINKFSLKRKISENNNIFGSVNEKDIIDLINSNTGISLQKEQVQLPEVKEIGVYNIELKLLDNLVALVELHILPETSS</sequence>
<dbReference type="HAMAP" id="MF_00503">
    <property type="entry name" value="Ribosomal_bL9"/>
    <property type="match status" value="1"/>
</dbReference>
<proteinExistence type="inferred from homology"/>
<keyword evidence="8" id="KW-0934">Plastid</keyword>
<dbReference type="InterPro" id="IPR020070">
    <property type="entry name" value="Ribosomal_bL9_N"/>
</dbReference>
<protein>
    <recommendedName>
        <fullName evidence="6">50S ribosomal protein L9, chloroplastic</fullName>
    </recommendedName>
</protein>
<evidence type="ECO:0000256" key="3">
    <source>
        <dbReference type="ARBA" id="ARBA00022884"/>
    </source>
</evidence>
<comment type="similarity">
    <text evidence="1">Belongs to the bacterial ribosomal protein bL9 family.</text>
</comment>
<name>A0A1C9CHB6_PALPL</name>
<dbReference type="Gene3D" id="3.10.430.100">
    <property type="entry name" value="Ribosomal protein L9, C-terminal domain"/>
    <property type="match status" value="1"/>
</dbReference>
<dbReference type="InterPro" id="IPR036791">
    <property type="entry name" value="Ribosomal_bL9_C_sf"/>
</dbReference>
<dbReference type="InterPro" id="IPR036935">
    <property type="entry name" value="Ribosomal_bL9_N_sf"/>
</dbReference>
<dbReference type="EMBL" id="KX284726">
    <property type="protein sequence ID" value="AOM67793.1"/>
    <property type="molecule type" value="Genomic_DNA"/>
</dbReference>
<reference evidence="8" key="1">
    <citation type="journal article" date="2018" name="PLoS ONE">
        <title>Plastid genome analysis of three Nemaliophycidae red algal species suggests environmental adaptation for iron limited habitats.</title>
        <authorList>
            <person name="Cho C.H."/>
            <person name="Choi J.W."/>
            <person name="Lam D.W."/>
            <person name="Kim K.M."/>
            <person name="Yoon H.S."/>
        </authorList>
    </citation>
    <scope>NUCLEOTIDE SEQUENCE</scope>
</reference>
<keyword evidence="3" id="KW-0694">RNA-binding</keyword>
<dbReference type="InterPro" id="IPR000244">
    <property type="entry name" value="Ribosomal_bL9"/>
</dbReference>
<dbReference type="Pfam" id="PF01281">
    <property type="entry name" value="Ribosomal_L9_N"/>
    <property type="match status" value="1"/>
</dbReference>
<dbReference type="GO" id="GO:1990904">
    <property type="term" value="C:ribonucleoprotein complex"/>
    <property type="evidence" value="ECO:0007669"/>
    <property type="project" value="UniProtKB-KW"/>
</dbReference>
<evidence type="ECO:0000256" key="2">
    <source>
        <dbReference type="ARBA" id="ARBA00022730"/>
    </source>
</evidence>
<dbReference type="NCBIfam" id="TIGR00158">
    <property type="entry name" value="L9"/>
    <property type="match status" value="1"/>
</dbReference>
<dbReference type="Pfam" id="PF03948">
    <property type="entry name" value="Ribosomal_L9_C"/>
    <property type="match status" value="1"/>
</dbReference>
<keyword evidence="4 8" id="KW-0689">Ribosomal protein</keyword>
<dbReference type="InterPro" id="IPR009027">
    <property type="entry name" value="Ribosomal_bL9/RNase_H1_N"/>
</dbReference>
<dbReference type="GO" id="GO:0006412">
    <property type="term" value="P:translation"/>
    <property type="evidence" value="ECO:0007669"/>
    <property type="project" value="InterPro"/>
</dbReference>
<dbReference type="InterPro" id="IPR020069">
    <property type="entry name" value="Ribosomal_bL9_C"/>
</dbReference>
<dbReference type="SUPFAM" id="SSF55653">
    <property type="entry name" value="Ribosomal protein L9 C-domain"/>
    <property type="match status" value="1"/>
</dbReference>
<evidence type="ECO:0000256" key="4">
    <source>
        <dbReference type="ARBA" id="ARBA00022980"/>
    </source>
</evidence>
<keyword evidence="2" id="KW-0699">rRNA-binding</keyword>
<dbReference type="PANTHER" id="PTHR21368">
    <property type="entry name" value="50S RIBOSOMAL PROTEIN L9"/>
    <property type="match status" value="1"/>
</dbReference>
<feature type="domain" description="Ribosomal protein L9" evidence="7">
    <location>
        <begin position="18"/>
        <end position="45"/>
    </location>
</feature>
<evidence type="ECO:0000313" key="8">
    <source>
        <dbReference type="EMBL" id="AOM67793.1"/>
    </source>
</evidence>
<dbReference type="InterPro" id="IPR020594">
    <property type="entry name" value="Ribosomal_bL9_bac/chp"/>
</dbReference>
<dbReference type="GeneID" id="29070373"/>
<dbReference type="SUPFAM" id="SSF55658">
    <property type="entry name" value="L9 N-domain-like"/>
    <property type="match status" value="1"/>
</dbReference>
<keyword evidence="5" id="KW-0687">Ribonucleoprotein</keyword>
<dbReference type="AlphaFoldDB" id="A0A1C9CHB6"/>
<dbReference type="PROSITE" id="PS00651">
    <property type="entry name" value="RIBOSOMAL_L9"/>
    <property type="match status" value="1"/>
</dbReference>
<dbReference type="GO" id="GO:0019843">
    <property type="term" value="F:rRNA binding"/>
    <property type="evidence" value="ECO:0007669"/>
    <property type="project" value="UniProtKB-KW"/>
</dbReference>
<dbReference type="GO" id="GO:0003735">
    <property type="term" value="F:structural constituent of ribosome"/>
    <property type="evidence" value="ECO:0007669"/>
    <property type="project" value="InterPro"/>
</dbReference>
<accession>A0A1C9CHB6</accession>
<evidence type="ECO:0000256" key="6">
    <source>
        <dbReference type="ARBA" id="ARBA00035427"/>
    </source>
</evidence>
<evidence type="ECO:0000259" key="7">
    <source>
        <dbReference type="PROSITE" id="PS00651"/>
    </source>
</evidence>
<gene>
    <name evidence="8" type="primary">rpl9</name>
    <name evidence="8" type="ORF">Palma_161</name>
</gene>
<dbReference type="Gene3D" id="3.40.5.10">
    <property type="entry name" value="Ribosomal protein L9, N-terminal domain"/>
    <property type="match status" value="1"/>
</dbReference>